<evidence type="ECO:0000313" key="6">
    <source>
        <dbReference type="EMBL" id="GAA3386532.1"/>
    </source>
</evidence>
<name>A0ABP6SXK4_9ACTN</name>
<accession>A0ABP6SXK4</accession>
<protein>
    <recommendedName>
        <fullName evidence="5">HTH marR-type domain-containing protein</fullName>
    </recommendedName>
</protein>
<evidence type="ECO:0000256" key="3">
    <source>
        <dbReference type="ARBA" id="ARBA00023163"/>
    </source>
</evidence>
<dbReference type="PANTHER" id="PTHR39515:SF2">
    <property type="entry name" value="HTH-TYPE TRANSCRIPTIONAL REGULATOR RV0880"/>
    <property type="match status" value="1"/>
</dbReference>
<proteinExistence type="predicted"/>
<dbReference type="InterPro" id="IPR052526">
    <property type="entry name" value="HTH-type_Bedaq_tolerance"/>
</dbReference>
<feature type="domain" description="HTH marR-type" evidence="5">
    <location>
        <begin position="55"/>
        <end position="191"/>
    </location>
</feature>
<keyword evidence="3" id="KW-0804">Transcription</keyword>
<dbReference type="InterPro" id="IPR036388">
    <property type="entry name" value="WH-like_DNA-bd_sf"/>
</dbReference>
<evidence type="ECO:0000259" key="5">
    <source>
        <dbReference type="PROSITE" id="PS50995"/>
    </source>
</evidence>
<evidence type="ECO:0000256" key="2">
    <source>
        <dbReference type="ARBA" id="ARBA00023125"/>
    </source>
</evidence>
<keyword evidence="7" id="KW-1185">Reference proteome</keyword>
<dbReference type="SUPFAM" id="SSF46785">
    <property type="entry name" value="Winged helix' DNA-binding domain"/>
    <property type="match status" value="1"/>
</dbReference>
<dbReference type="InterPro" id="IPR023187">
    <property type="entry name" value="Tscrpt_reg_MarR-type_CS"/>
</dbReference>
<dbReference type="InterPro" id="IPR036390">
    <property type="entry name" value="WH_DNA-bd_sf"/>
</dbReference>
<organism evidence="6 7">
    <name type="scientific">Cryptosporangium minutisporangium</name>
    <dbReference type="NCBI Taxonomy" id="113569"/>
    <lineage>
        <taxon>Bacteria</taxon>
        <taxon>Bacillati</taxon>
        <taxon>Actinomycetota</taxon>
        <taxon>Actinomycetes</taxon>
        <taxon>Cryptosporangiales</taxon>
        <taxon>Cryptosporangiaceae</taxon>
        <taxon>Cryptosporangium</taxon>
    </lineage>
</organism>
<dbReference type="Gene3D" id="1.10.10.10">
    <property type="entry name" value="Winged helix-like DNA-binding domain superfamily/Winged helix DNA-binding domain"/>
    <property type="match status" value="1"/>
</dbReference>
<dbReference type="PANTHER" id="PTHR39515">
    <property type="entry name" value="CONSERVED PROTEIN"/>
    <property type="match status" value="1"/>
</dbReference>
<dbReference type="Pfam" id="PF12802">
    <property type="entry name" value="MarR_2"/>
    <property type="match status" value="1"/>
</dbReference>
<evidence type="ECO:0000313" key="7">
    <source>
        <dbReference type="Proteomes" id="UP001501676"/>
    </source>
</evidence>
<reference evidence="7" key="1">
    <citation type="journal article" date="2019" name="Int. J. Syst. Evol. Microbiol.">
        <title>The Global Catalogue of Microorganisms (GCM) 10K type strain sequencing project: providing services to taxonomists for standard genome sequencing and annotation.</title>
        <authorList>
            <consortium name="The Broad Institute Genomics Platform"/>
            <consortium name="The Broad Institute Genome Sequencing Center for Infectious Disease"/>
            <person name="Wu L."/>
            <person name="Ma J."/>
        </authorList>
    </citation>
    <scope>NUCLEOTIDE SEQUENCE [LARGE SCALE GENOMIC DNA]</scope>
    <source>
        <strain evidence="7">JCM 9458</strain>
    </source>
</reference>
<feature type="region of interest" description="Disordered" evidence="4">
    <location>
        <begin position="1"/>
        <end position="55"/>
    </location>
</feature>
<evidence type="ECO:0000256" key="1">
    <source>
        <dbReference type="ARBA" id="ARBA00023015"/>
    </source>
</evidence>
<gene>
    <name evidence="6" type="ORF">GCM10020369_24380</name>
</gene>
<evidence type="ECO:0000256" key="4">
    <source>
        <dbReference type="SAM" id="MobiDB-lite"/>
    </source>
</evidence>
<keyword evidence="2" id="KW-0238">DNA-binding</keyword>
<dbReference type="InterPro" id="IPR000835">
    <property type="entry name" value="HTH_MarR-typ"/>
</dbReference>
<dbReference type="SMART" id="SM00347">
    <property type="entry name" value="HTH_MARR"/>
    <property type="match status" value="1"/>
</dbReference>
<sequence length="192" mass="20266">MPEHSTSAVTAIPALRDLSTGTDSTGTDSTGTDSTGTDSTGTDSTGTDSTDIPAHDELAVRLRSAAGRFVRRLRAERPRHGLTMTQISALFTVANGGGNLTPRRLAEIERIQPPAATRTVAALEERGLVRRAPHPTDGRQIVLSTTPAGEALIVADRQAREAWLAARLAELDEADQAALRAAVAILDRLARA</sequence>
<dbReference type="PROSITE" id="PS50995">
    <property type="entry name" value="HTH_MARR_2"/>
    <property type="match status" value="1"/>
</dbReference>
<dbReference type="Proteomes" id="UP001501676">
    <property type="component" value="Unassembled WGS sequence"/>
</dbReference>
<feature type="compositionally biased region" description="Low complexity" evidence="4">
    <location>
        <begin position="19"/>
        <end position="51"/>
    </location>
</feature>
<comment type="caution">
    <text evidence="6">The sequence shown here is derived from an EMBL/GenBank/DDBJ whole genome shotgun (WGS) entry which is preliminary data.</text>
</comment>
<dbReference type="EMBL" id="BAAAYN010000017">
    <property type="protein sequence ID" value="GAA3386532.1"/>
    <property type="molecule type" value="Genomic_DNA"/>
</dbReference>
<dbReference type="PROSITE" id="PS01117">
    <property type="entry name" value="HTH_MARR_1"/>
    <property type="match status" value="1"/>
</dbReference>
<keyword evidence="1" id="KW-0805">Transcription regulation</keyword>